<reference evidence="2 3" key="1">
    <citation type="submission" date="2020-10" db="EMBL/GenBank/DDBJ databases">
        <title>The Coptis chinensis genome and diversification of protoberbering-type alkaloids.</title>
        <authorList>
            <person name="Wang B."/>
            <person name="Shu S."/>
            <person name="Song C."/>
            <person name="Liu Y."/>
        </authorList>
    </citation>
    <scope>NUCLEOTIDE SEQUENCE [LARGE SCALE GENOMIC DNA]</scope>
    <source>
        <strain evidence="2">HL-2020</strain>
        <tissue evidence="2">Leaf</tissue>
    </source>
</reference>
<sequence>MGGKGQRRREKNYRAAHGDGGGGYSRLPPPPKTSEIDALPSKLRRLIDVTNNPPTQKRKVSNDVDNKKTHNKKQKIKTDVVKQREKVESSSKTNNKLKEEGEISDEEITDKEKEKKKKKHVKDLRFDTIKELGGSYGSKKRERRKKYLETKKKKHRKGKIGEGQEFPGHEDIQFGDIVVAPPKLLALPKPLKKKVQDASHERLRLQAVEAYRKRKGWESRPGLHLPPMLPSSPV</sequence>
<evidence type="ECO:0000313" key="2">
    <source>
        <dbReference type="EMBL" id="KAF9613958.1"/>
    </source>
</evidence>
<accession>A0A835LZE9</accession>
<organism evidence="2 3">
    <name type="scientific">Coptis chinensis</name>
    <dbReference type="NCBI Taxonomy" id="261450"/>
    <lineage>
        <taxon>Eukaryota</taxon>
        <taxon>Viridiplantae</taxon>
        <taxon>Streptophyta</taxon>
        <taxon>Embryophyta</taxon>
        <taxon>Tracheophyta</taxon>
        <taxon>Spermatophyta</taxon>
        <taxon>Magnoliopsida</taxon>
        <taxon>Ranunculales</taxon>
        <taxon>Ranunculaceae</taxon>
        <taxon>Coptidoideae</taxon>
        <taxon>Coptis</taxon>
    </lineage>
</organism>
<evidence type="ECO:0000313" key="3">
    <source>
        <dbReference type="Proteomes" id="UP000631114"/>
    </source>
</evidence>
<comment type="caution">
    <text evidence="2">The sequence shown here is derived from an EMBL/GenBank/DDBJ whole genome shotgun (WGS) entry which is preliminary data.</text>
</comment>
<dbReference type="Proteomes" id="UP000631114">
    <property type="component" value="Unassembled WGS sequence"/>
</dbReference>
<feature type="compositionally biased region" description="Basic residues" evidence="1">
    <location>
        <begin position="1"/>
        <end position="11"/>
    </location>
</feature>
<name>A0A835LZE9_9MAGN</name>
<keyword evidence="3" id="KW-1185">Reference proteome</keyword>
<gene>
    <name evidence="2" type="ORF">IFM89_014023</name>
</gene>
<dbReference type="PANTHER" id="PTHR37218">
    <property type="entry name" value="COILED-COIL PROTEIN"/>
    <property type="match status" value="1"/>
</dbReference>
<dbReference type="AlphaFoldDB" id="A0A835LZE9"/>
<feature type="region of interest" description="Disordered" evidence="1">
    <location>
        <begin position="135"/>
        <end position="167"/>
    </location>
</feature>
<feature type="compositionally biased region" description="Basic residues" evidence="1">
    <location>
        <begin position="138"/>
        <end position="158"/>
    </location>
</feature>
<feature type="compositionally biased region" description="Basic and acidic residues" evidence="1">
    <location>
        <begin position="76"/>
        <end position="89"/>
    </location>
</feature>
<proteinExistence type="predicted"/>
<dbReference type="OrthoDB" id="673745at2759"/>
<dbReference type="EMBL" id="JADFTS010000003">
    <property type="protein sequence ID" value="KAF9613958.1"/>
    <property type="molecule type" value="Genomic_DNA"/>
</dbReference>
<evidence type="ECO:0000256" key="1">
    <source>
        <dbReference type="SAM" id="MobiDB-lite"/>
    </source>
</evidence>
<protein>
    <submittedName>
        <fullName evidence="2">Uncharacterized protein</fullName>
    </submittedName>
</protein>
<dbReference type="PANTHER" id="PTHR37218:SF2">
    <property type="entry name" value="COILED-COIL PROTEIN"/>
    <property type="match status" value="1"/>
</dbReference>
<feature type="region of interest" description="Disordered" evidence="1">
    <location>
        <begin position="215"/>
        <end position="234"/>
    </location>
</feature>
<feature type="region of interest" description="Disordered" evidence="1">
    <location>
        <begin position="1"/>
        <end position="122"/>
    </location>
</feature>